<dbReference type="EMBL" id="VSRR010130454">
    <property type="protein sequence ID" value="MPD02220.1"/>
    <property type="molecule type" value="Genomic_DNA"/>
</dbReference>
<gene>
    <name evidence="2" type="ORF">E2C01_097787</name>
</gene>
<organism evidence="2 3">
    <name type="scientific">Portunus trituberculatus</name>
    <name type="common">Swimming crab</name>
    <name type="synonym">Neptunus trituberculatus</name>
    <dbReference type="NCBI Taxonomy" id="210409"/>
    <lineage>
        <taxon>Eukaryota</taxon>
        <taxon>Metazoa</taxon>
        <taxon>Ecdysozoa</taxon>
        <taxon>Arthropoda</taxon>
        <taxon>Crustacea</taxon>
        <taxon>Multicrustacea</taxon>
        <taxon>Malacostraca</taxon>
        <taxon>Eumalacostraca</taxon>
        <taxon>Eucarida</taxon>
        <taxon>Decapoda</taxon>
        <taxon>Pleocyemata</taxon>
        <taxon>Brachyura</taxon>
        <taxon>Eubrachyura</taxon>
        <taxon>Portunoidea</taxon>
        <taxon>Portunidae</taxon>
        <taxon>Portuninae</taxon>
        <taxon>Portunus</taxon>
    </lineage>
</organism>
<reference evidence="2 3" key="1">
    <citation type="submission" date="2019-05" db="EMBL/GenBank/DDBJ databases">
        <title>Another draft genome of Portunus trituberculatus and its Hox gene families provides insights of decapod evolution.</title>
        <authorList>
            <person name="Jeong J.-H."/>
            <person name="Song I."/>
            <person name="Kim S."/>
            <person name="Choi T."/>
            <person name="Kim D."/>
            <person name="Ryu S."/>
            <person name="Kim W."/>
        </authorList>
    </citation>
    <scope>NUCLEOTIDE SEQUENCE [LARGE SCALE GENOMIC DNA]</scope>
    <source>
        <tissue evidence="2">Muscle</tissue>
    </source>
</reference>
<proteinExistence type="predicted"/>
<keyword evidence="1" id="KW-0812">Transmembrane</keyword>
<evidence type="ECO:0000256" key="1">
    <source>
        <dbReference type="SAM" id="Phobius"/>
    </source>
</evidence>
<name>A0A5B7K5A7_PORTR</name>
<dbReference type="Proteomes" id="UP000324222">
    <property type="component" value="Unassembled WGS sequence"/>
</dbReference>
<protein>
    <submittedName>
        <fullName evidence="2">Uncharacterized protein</fullName>
    </submittedName>
</protein>
<dbReference type="AlphaFoldDB" id="A0A5B7K5A7"/>
<keyword evidence="1" id="KW-1133">Transmembrane helix</keyword>
<feature type="transmembrane region" description="Helical" evidence="1">
    <location>
        <begin position="24"/>
        <end position="45"/>
    </location>
</feature>
<evidence type="ECO:0000313" key="2">
    <source>
        <dbReference type="EMBL" id="MPD02220.1"/>
    </source>
</evidence>
<evidence type="ECO:0000313" key="3">
    <source>
        <dbReference type="Proteomes" id="UP000324222"/>
    </source>
</evidence>
<accession>A0A5B7K5A7</accession>
<sequence length="60" mass="6961">MMTRTMMAVVVTYMRHYYRADGKVFQAMTMAVMTIAVITAMRYFLGRDEVKDGNFKQLAV</sequence>
<comment type="caution">
    <text evidence="2">The sequence shown here is derived from an EMBL/GenBank/DDBJ whole genome shotgun (WGS) entry which is preliminary data.</text>
</comment>
<keyword evidence="1" id="KW-0472">Membrane</keyword>
<keyword evidence="3" id="KW-1185">Reference proteome</keyword>